<dbReference type="OrthoDB" id="4221926at2759"/>
<gene>
    <name evidence="1" type="ORF">FCM35_KLT03918</name>
</gene>
<accession>A0A833QVG7</accession>
<comment type="caution">
    <text evidence="1">The sequence shown here is derived from an EMBL/GenBank/DDBJ whole genome shotgun (WGS) entry which is preliminary data.</text>
</comment>
<organism evidence="1 2">
    <name type="scientific">Carex littledalei</name>
    <dbReference type="NCBI Taxonomy" id="544730"/>
    <lineage>
        <taxon>Eukaryota</taxon>
        <taxon>Viridiplantae</taxon>
        <taxon>Streptophyta</taxon>
        <taxon>Embryophyta</taxon>
        <taxon>Tracheophyta</taxon>
        <taxon>Spermatophyta</taxon>
        <taxon>Magnoliopsida</taxon>
        <taxon>Liliopsida</taxon>
        <taxon>Poales</taxon>
        <taxon>Cyperaceae</taxon>
        <taxon>Cyperoideae</taxon>
        <taxon>Cariceae</taxon>
        <taxon>Carex</taxon>
        <taxon>Carex subgen. Euthyceras</taxon>
    </lineage>
</organism>
<dbReference type="EMBL" id="SWLB01000013">
    <property type="protein sequence ID" value="KAF3330564.1"/>
    <property type="molecule type" value="Genomic_DNA"/>
</dbReference>
<dbReference type="AlphaFoldDB" id="A0A833QVG7"/>
<evidence type="ECO:0000313" key="1">
    <source>
        <dbReference type="EMBL" id="KAF3330564.1"/>
    </source>
</evidence>
<protein>
    <submittedName>
        <fullName evidence="1">Citrate-binding protein-like protein</fullName>
    </submittedName>
</protein>
<dbReference type="Proteomes" id="UP000623129">
    <property type="component" value="Unassembled WGS sequence"/>
</dbReference>
<keyword evidence="2" id="KW-1185">Reference proteome</keyword>
<evidence type="ECO:0000313" key="2">
    <source>
        <dbReference type="Proteomes" id="UP000623129"/>
    </source>
</evidence>
<proteinExistence type="predicted"/>
<name>A0A833QVG7_9POAL</name>
<dbReference type="PANTHER" id="PTHR33681">
    <property type="entry name" value="BINDING PROTEIN, PUTATIVE, EXPRESSED-RELATED"/>
    <property type="match status" value="1"/>
</dbReference>
<dbReference type="PANTHER" id="PTHR33681:SF4">
    <property type="entry name" value="OS12G0171100 PROTEIN"/>
    <property type="match status" value="1"/>
</dbReference>
<sequence>MESLNPVNFLMAQSTRSTSNFVDLLVCLTRSTLAISHNFVKQQSYNVPLNERYSLKSGVRRLWVYYDDKPFQESSGTKPHTEIRMRGYDYSNGVWQFEGYGYVPNGTTC</sequence>
<reference evidence="1" key="1">
    <citation type="submission" date="2020-01" db="EMBL/GenBank/DDBJ databases">
        <title>Genome sequence of Kobresia littledalei, the first chromosome-level genome in the family Cyperaceae.</title>
        <authorList>
            <person name="Qu G."/>
        </authorList>
    </citation>
    <scope>NUCLEOTIDE SEQUENCE</scope>
    <source>
        <strain evidence="1">C.B.Clarke</strain>
        <tissue evidence="1">Leaf</tissue>
    </source>
</reference>